<organism evidence="1 2">
    <name type="scientific">Nelumbo nucifera</name>
    <name type="common">Sacred lotus</name>
    <dbReference type="NCBI Taxonomy" id="4432"/>
    <lineage>
        <taxon>Eukaryota</taxon>
        <taxon>Viridiplantae</taxon>
        <taxon>Streptophyta</taxon>
        <taxon>Embryophyta</taxon>
        <taxon>Tracheophyta</taxon>
        <taxon>Spermatophyta</taxon>
        <taxon>Magnoliopsida</taxon>
        <taxon>Proteales</taxon>
        <taxon>Nelumbonaceae</taxon>
        <taxon>Nelumbo</taxon>
    </lineage>
</organism>
<evidence type="ECO:0000313" key="1">
    <source>
        <dbReference type="EMBL" id="DAD32488.1"/>
    </source>
</evidence>
<dbReference type="EMBL" id="DUZY01000003">
    <property type="protein sequence ID" value="DAD32488.1"/>
    <property type="molecule type" value="Genomic_DNA"/>
</dbReference>
<reference evidence="1 2" key="1">
    <citation type="journal article" date="2020" name="Mol. Biol. Evol.">
        <title>Distinct Expression and Methylation Patterns for Genes with Different Fates following a Single Whole-Genome Duplication in Flowering Plants.</title>
        <authorList>
            <person name="Shi T."/>
            <person name="Rahmani R.S."/>
            <person name="Gugger P.F."/>
            <person name="Wang M."/>
            <person name="Li H."/>
            <person name="Zhang Y."/>
            <person name="Li Z."/>
            <person name="Wang Q."/>
            <person name="Van de Peer Y."/>
            <person name="Marchal K."/>
            <person name="Chen J."/>
        </authorList>
    </citation>
    <scope>NUCLEOTIDE SEQUENCE [LARGE SCALE GENOMIC DNA]</scope>
    <source>
        <tissue evidence="1">Leaf</tissue>
    </source>
</reference>
<accession>A0A822YTD3</accession>
<gene>
    <name evidence="1" type="ORF">HUJ06_011339</name>
</gene>
<dbReference type="AlphaFoldDB" id="A0A822YTD3"/>
<sequence>MEIVVISPTLTWCKTIDLHNGYFGHSGALDPLGPP</sequence>
<evidence type="ECO:0000313" key="2">
    <source>
        <dbReference type="Proteomes" id="UP000607653"/>
    </source>
</evidence>
<proteinExistence type="predicted"/>
<keyword evidence="2" id="KW-1185">Reference proteome</keyword>
<name>A0A822YTD3_NELNU</name>
<protein>
    <submittedName>
        <fullName evidence="1">Uncharacterized protein</fullName>
    </submittedName>
</protein>
<comment type="caution">
    <text evidence="1">The sequence shown here is derived from an EMBL/GenBank/DDBJ whole genome shotgun (WGS) entry which is preliminary data.</text>
</comment>
<dbReference type="Proteomes" id="UP000607653">
    <property type="component" value="Unassembled WGS sequence"/>
</dbReference>